<protein>
    <submittedName>
        <fullName evidence="2">Uncharacterized protein</fullName>
    </submittedName>
</protein>
<accession>A0AAV6KPC0</accession>
<dbReference type="Proteomes" id="UP000823749">
    <property type="component" value="Chromosome 4"/>
</dbReference>
<organism evidence="2 3">
    <name type="scientific">Rhododendron griersonianum</name>
    <dbReference type="NCBI Taxonomy" id="479676"/>
    <lineage>
        <taxon>Eukaryota</taxon>
        <taxon>Viridiplantae</taxon>
        <taxon>Streptophyta</taxon>
        <taxon>Embryophyta</taxon>
        <taxon>Tracheophyta</taxon>
        <taxon>Spermatophyta</taxon>
        <taxon>Magnoliopsida</taxon>
        <taxon>eudicotyledons</taxon>
        <taxon>Gunneridae</taxon>
        <taxon>Pentapetalae</taxon>
        <taxon>asterids</taxon>
        <taxon>Ericales</taxon>
        <taxon>Ericaceae</taxon>
        <taxon>Ericoideae</taxon>
        <taxon>Rhodoreae</taxon>
        <taxon>Rhododendron</taxon>
    </lineage>
</organism>
<proteinExistence type="predicted"/>
<feature type="compositionally biased region" description="Basic and acidic residues" evidence="1">
    <location>
        <begin position="63"/>
        <end position="74"/>
    </location>
</feature>
<gene>
    <name evidence="2" type="ORF">RHGRI_011743</name>
</gene>
<name>A0AAV6KPC0_9ERIC</name>
<dbReference type="EMBL" id="JACTNZ010000004">
    <property type="protein sequence ID" value="KAG5553974.1"/>
    <property type="molecule type" value="Genomic_DNA"/>
</dbReference>
<dbReference type="AlphaFoldDB" id="A0AAV6KPC0"/>
<evidence type="ECO:0000313" key="2">
    <source>
        <dbReference type="EMBL" id="KAG5553974.1"/>
    </source>
</evidence>
<comment type="caution">
    <text evidence="2">The sequence shown here is derived from an EMBL/GenBank/DDBJ whole genome shotgun (WGS) entry which is preliminary data.</text>
</comment>
<keyword evidence="3" id="KW-1185">Reference proteome</keyword>
<reference evidence="2" key="1">
    <citation type="submission" date="2020-08" db="EMBL/GenBank/DDBJ databases">
        <title>Plant Genome Project.</title>
        <authorList>
            <person name="Zhang R.-G."/>
        </authorList>
    </citation>
    <scope>NUCLEOTIDE SEQUENCE</scope>
    <source>
        <strain evidence="2">WSP0</strain>
        <tissue evidence="2">Leaf</tissue>
    </source>
</reference>
<evidence type="ECO:0000256" key="1">
    <source>
        <dbReference type="SAM" id="MobiDB-lite"/>
    </source>
</evidence>
<feature type="region of interest" description="Disordered" evidence="1">
    <location>
        <begin position="48"/>
        <end position="74"/>
    </location>
</feature>
<sequence length="74" mass="8153">MRAVAAHARLSENSVSTNVTNLWQTSPMASTAIALRLSLTRLRPIPNPSLLRHFSSDSTNVHDQNKPRSENSTV</sequence>
<evidence type="ECO:0000313" key="3">
    <source>
        <dbReference type="Proteomes" id="UP000823749"/>
    </source>
</evidence>